<dbReference type="SUPFAM" id="SSF52540">
    <property type="entry name" value="P-loop containing nucleoside triphosphate hydrolases"/>
    <property type="match status" value="1"/>
</dbReference>
<dbReference type="InterPro" id="IPR001019">
    <property type="entry name" value="Gprotein_alpha_su"/>
</dbReference>
<dbReference type="GO" id="GO:0007186">
    <property type="term" value="P:G protein-coupled receptor signaling pathway"/>
    <property type="evidence" value="ECO:0007669"/>
    <property type="project" value="InterPro"/>
</dbReference>
<dbReference type="Gene3D" id="3.40.50.300">
    <property type="entry name" value="P-loop containing nucleotide triphosphate hydrolases"/>
    <property type="match status" value="1"/>
</dbReference>
<name>A0A8D7A793_MUSAM</name>
<dbReference type="PANTHER" id="PTHR36486:SF4">
    <property type="entry name" value="PH DOMAIN-CONTAINING PROTEIN"/>
    <property type="match status" value="1"/>
</dbReference>
<evidence type="ECO:0000256" key="2">
    <source>
        <dbReference type="ARBA" id="ARBA00022723"/>
    </source>
</evidence>
<dbReference type="AlphaFoldDB" id="A0A8D7A793"/>
<keyword evidence="5" id="KW-0862">Zinc</keyword>
<evidence type="ECO:0000256" key="1">
    <source>
        <dbReference type="ARBA" id="ARBA00004123"/>
    </source>
</evidence>
<protein>
    <submittedName>
        <fullName evidence="14">(wild Malaysian banana) hypothetical protein</fullName>
    </submittedName>
</protein>
<dbReference type="SMART" id="SM00275">
    <property type="entry name" value="G_alpha"/>
    <property type="match status" value="1"/>
</dbReference>
<evidence type="ECO:0000256" key="8">
    <source>
        <dbReference type="ARBA" id="ARBA00023224"/>
    </source>
</evidence>
<accession>A0A8D7A793</accession>
<keyword evidence="12" id="KW-0460">Magnesium</keyword>
<dbReference type="Gene3D" id="1.10.400.10">
    <property type="entry name" value="GI Alpha 1, domain 2-like"/>
    <property type="match status" value="1"/>
</dbReference>
<feature type="binding site" evidence="11">
    <location>
        <begin position="493"/>
        <end position="498"/>
    </location>
    <ligand>
        <name>GTP</name>
        <dbReference type="ChEBI" id="CHEBI:37565"/>
    </ligand>
</feature>
<evidence type="ECO:0000256" key="10">
    <source>
        <dbReference type="ARBA" id="ARBA00060880"/>
    </source>
</evidence>
<evidence type="ECO:0000256" key="4">
    <source>
        <dbReference type="ARBA" id="ARBA00022771"/>
    </source>
</evidence>
<proteinExistence type="inferred from homology"/>
<evidence type="ECO:0000256" key="5">
    <source>
        <dbReference type="ARBA" id="ARBA00022833"/>
    </source>
</evidence>
<evidence type="ECO:0000256" key="12">
    <source>
        <dbReference type="PIRSR" id="PIRSR601019-2"/>
    </source>
</evidence>
<dbReference type="GO" id="GO:0031683">
    <property type="term" value="F:G-protein beta/gamma-subunit complex binding"/>
    <property type="evidence" value="ECO:0007669"/>
    <property type="project" value="InterPro"/>
</dbReference>
<organism evidence="14">
    <name type="scientific">Musa acuminata subsp. malaccensis</name>
    <name type="common">Wild banana</name>
    <name type="synonym">Musa malaccensis</name>
    <dbReference type="NCBI Taxonomy" id="214687"/>
    <lineage>
        <taxon>Eukaryota</taxon>
        <taxon>Viridiplantae</taxon>
        <taxon>Streptophyta</taxon>
        <taxon>Embryophyta</taxon>
        <taxon>Tracheophyta</taxon>
        <taxon>Spermatophyta</taxon>
        <taxon>Magnoliopsida</taxon>
        <taxon>Liliopsida</taxon>
        <taxon>Zingiberales</taxon>
        <taxon>Musaceae</taxon>
        <taxon>Musa</taxon>
    </lineage>
</organism>
<dbReference type="SUPFAM" id="SSF47895">
    <property type="entry name" value="Transducin (alpha subunit), insertion domain"/>
    <property type="match status" value="1"/>
</dbReference>
<evidence type="ECO:0000256" key="6">
    <source>
        <dbReference type="ARBA" id="ARBA00022837"/>
    </source>
</evidence>
<keyword evidence="7 11" id="KW-0342">GTP-binding</keyword>
<keyword evidence="6" id="KW-0106">Calcium</keyword>
<dbReference type="Pfam" id="PF00503">
    <property type="entry name" value="G-alpha"/>
    <property type="match status" value="1"/>
</dbReference>
<dbReference type="EMBL" id="HG996469">
    <property type="protein sequence ID" value="CAG1844699.1"/>
    <property type="molecule type" value="Genomic_DNA"/>
</dbReference>
<dbReference type="GO" id="GO:0005634">
    <property type="term" value="C:nucleus"/>
    <property type="evidence" value="ECO:0007669"/>
    <property type="project" value="UniProtKB-SubCell"/>
</dbReference>
<comment type="subcellular location">
    <subcellularLocation>
        <location evidence="1">Nucleus</location>
    </subcellularLocation>
</comment>
<dbReference type="InterPro" id="IPR027417">
    <property type="entry name" value="P-loop_NTPase"/>
</dbReference>
<keyword evidence="9" id="KW-0539">Nucleus</keyword>
<dbReference type="InterPro" id="IPR053057">
    <property type="entry name" value="XLG_GTP-binding"/>
</dbReference>
<evidence type="ECO:0000256" key="13">
    <source>
        <dbReference type="SAM" id="MobiDB-lite"/>
    </source>
</evidence>
<feature type="binding site" evidence="12">
    <location>
        <position position="497"/>
    </location>
    <ligand>
        <name>Mg(2+)</name>
        <dbReference type="ChEBI" id="CHEBI:18420"/>
    </ligand>
</feature>
<evidence type="ECO:0000313" key="14">
    <source>
        <dbReference type="EMBL" id="CAG1844699.1"/>
    </source>
</evidence>
<dbReference type="PANTHER" id="PTHR36486">
    <property type="entry name" value="OS01G0977800 PROTEIN"/>
    <property type="match status" value="1"/>
</dbReference>
<dbReference type="GO" id="GO:0008270">
    <property type="term" value="F:zinc ion binding"/>
    <property type="evidence" value="ECO:0007669"/>
    <property type="project" value="UniProtKB-KW"/>
</dbReference>
<evidence type="ECO:0000256" key="7">
    <source>
        <dbReference type="ARBA" id="ARBA00023134"/>
    </source>
</evidence>
<dbReference type="FunFam" id="3.40.50.300:FF:000692">
    <property type="entry name" value="Guanine nucleotide-binding protein subunit alpha"/>
    <property type="match status" value="1"/>
</dbReference>
<dbReference type="InterPro" id="IPR011025">
    <property type="entry name" value="GproteinA_insert"/>
</dbReference>
<keyword evidence="4" id="KW-0863">Zinc-finger</keyword>
<dbReference type="PROSITE" id="PS51882">
    <property type="entry name" value="G_ALPHA"/>
    <property type="match status" value="1"/>
</dbReference>
<sequence length="897" mass="99501">MDRRLMVVLSAAESADYSFADEYKGPPLPYDIPRAVPIDVDRIPLAAVAPASAGLPDLPVVHPLPSPSSSPLKKPPPPHATPAPPLPAASPTSVIENHAAMDRPGAEVSGALGSFGFPDRSTDLSEVVDSSGAIGFSDELGNGAAWSNEMMPNRLSTESALSSEFSFLSSASGDGDEDEAVALQAKKALLVTFQESGQSSCSMSPAVGVTPRARSEDLEMKTKKRACHRCLKGSRFTEKETCLACDAKYCSGCVLRAMGSMPEGRKCISCIGSPILESNRERLGRSSRVLKKLLSSREVQLVMKAEKDCEANQLRPEDVCVNGTKLSLEEMVLLQSCSCPPNLKPGLYWYDKVSGYWGKEGHKPDRIITPHLNVGGTLMQNASNGNTGILINGREITKVELQMLKWAGVHCAGNPHFWLNADGTYLEEGQKNVKGQIWEKPIMKLLCPVLSLPFPSKVANPSGEEVNNLFSRAVPDCFDTKALQKLLLVGHHESGTSTIFKQAKFLYSSVPFSEDEREDIKLMIQTSIYNYLAILLEGRERFEEESLDEQRDKQHLDSSGMRIKCYVAFDKQNKVTEYSISPRLRAFSDWLLKIMASGNLEAIFPAATREYAPLVEELWKDSAIQATYSRRNELQSLPSYASYFLERVVDISRAEYEPSDMDILCADGINSSNGVTYADFPFPCLACVGSSIDDDDQQEALLRYQLIRVHTMGLGENCKWLGMFEDVRIVIFCVAVTDYDEYYEDANGMVRNKMIESRRIFEGIASHPTFEQMDFLLILSKIDLLEQKLDMAPLTLCDWFDDYNPVVSYHPDNKNRRGAQIGATKSQQAFHYIAVKFKRLFFSITGRKLYVAQANGLDGDSVDAALRYAKEIIKWEERLVCGIPESMYSTEPSSYSH</sequence>
<reference evidence="14" key="1">
    <citation type="submission" date="2021-03" db="EMBL/GenBank/DDBJ databases">
        <authorList>
            <consortium name="Genoscope - CEA"/>
            <person name="William W."/>
        </authorList>
    </citation>
    <scope>NUCLEOTIDE SEQUENCE</scope>
    <source>
        <strain evidence="14">Doubled-haploid Pahang</strain>
    </source>
</reference>
<evidence type="ECO:0000256" key="11">
    <source>
        <dbReference type="PIRSR" id="PIRSR601019-1"/>
    </source>
</evidence>
<gene>
    <name evidence="14" type="ORF">GSMUA_144940.1</name>
</gene>
<dbReference type="GO" id="GO:0003924">
    <property type="term" value="F:GTPase activity"/>
    <property type="evidence" value="ECO:0007669"/>
    <property type="project" value="InterPro"/>
</dbReference>
<keyword evidence="3 11" id="KW-0547">Nucleotide-binding</keyword>
<evidence type="ECO:0000256" key="3">
    <source>
        <dbReference type="ARBA" id="ARBA00022741"/>
    </source>
</evidence>
<keyword evidence="8" id="KW-0807">Transducer</keyword>
<feature type="region of interest" description="Disordered" evidence="13">
    <location>
        <begin position="56"/>
        <end position="91"/>
    </location>
</feature>
<dbReference type="FunFam" id="1.10.400.10:FF:000005">
    <property type="entry name" value="Extra-large guanine nucleotide-binding protein 3"/>
    <property type="match status" value="1"/>
</dbReference>
<dbReference type="PRINTS" id="PR00318">
    <property type="entry name" value="GPROTEINA"/>
</dbReference>
<feature type="binding site" evidence="12">
    <location>
        <position position="672"/>
    </location>
    <ligand>
        <name>Mg(2+)</name>
        <dbReference type="ChEBI" id="CHEBI:18420"/>
    </ligand>
</feature>
<comment type="similarity">
    <text evidence="10">Belongs to the G-alpha family. XLG subfamily.</text>
</comment>
<feature type="compositionally biased region" description="Pro residues" evidence="13">
    <location>
        <begin position="62"/>
        <end position="88"/>
    </location>
</feature>
<evidence type="ECO:0000256" key="9">
    <source>
        <dbReference type="ARBA" id="ARBA00023242"/>
    </source>
</evidence>
<keyword evidence="2 12" id="KW-0479">Metal-binding</keyword>
<dbReference type="CDD" id="cd00066">
    <property type="entry name" value="G-alpha"/>
    <property type="match status" value="1"/>
</dbReference>
<dbReference type="GO" id="GO:0005525">
    <property type="term" value="F:GTP binding"/>
    <property type="evidence" value="ECO:0007669"/>
    <property type="project" value="UniProtKB-KW"/>
</dbReference>